<dbReference type="Proteomes" id="UP001066276">
    <property type="component" value="Chromosome 6"/>
</dbReference>
<feature type="compositionally biased region" description="Polar residues" evidence="1">
    <location>
        <begin position="23"/>
        <end position="33"/>
    </location>
</feature>
<evidence type="ECO:0000256" key="1">
    <source>
        <dbReference type="SAM" id="MobiDB-lite"/>
    </source>
</evidence>
<sequence length="181" mass="18741">MFTSARGGTPAARPGPPTRAGTLSSCPPQQGTQPGLLFDLALSLPRGPGQPDPAPFGLSPPPQTLEEGGGRGPACPPLGPPLTRSPQPREHEGLRSIGPALFSSGPLVGPSTHQWVPGGKGGGHLKFWLWFGRRLNEDMRPQGWARTDSPLCAAPSNSAAAGPRDPPDAADAPRRARPGPR</sequence>
<feature type="compositionally biased region" description="Low complexity" evidence="1">
    <location>
        <begin position="1"/>
        <end position="22"/>
    </location>
</feature>
<proteinExistence type="predicted"/>
<name>A0AAV7QUC4_PLEWA</name>
<feature type="region of interest" description="Disordered" evidence="1">
    <location>
        <begin position="141"/>
        <end position="181"/>
    </location>
</feature>
<evidence type="ECO:0000313" key="3">
    <source>
        <dbReference type="Proteomes" id="UP001066276"/>
    </source>
</evidence>
<comment type="caution">
    <text evidence="2">The sequence shown here is derived from an EMBL/GenBank/DDBJ whole genome shotgun (WGS) entry which is preliminary data.</text>
</comment>
<protein>
    <submittedName>
        <fullName evidence="2">Uncharacterized protein</fullName>
    </submittedName>
</protein>
<feature type="region of interest" description="Disordered" evidence="1">
    <location>
        <begin position="1"/>
        <end position="119"/>
    </location>
</feature>
<gene>
    <name evidence="2" type="ORF">NDU88_010413</name>
</gene>
<accession>A0AAV7QUC4</accession>
<reference evidence="2" key="1">
    <citation type="journal article" date="2022" name="bioRxiv">
        <title>Sequencing and chromosome-scale assembly of the giantPleurodeles waltlgenome.</title>
        <authorList>
            <person name="Brown T."/>
            <person name="Elewa A."/>
            <person name="Iarovenko S."/>
            <person name="Subramanian E."/>
            <person name="Araus A.J."/>
            <person name="Petzold A."/>
            <person name="Susuki M."/>
            <person name="Suzuki K.-i.T."/>
            <person name="Hayashi T."/>
            <person name="Toyoda A."/>
            <person name="Oliveira C."/>
            <person name="Osipova E."/>
            <person name="Leigh N.D."/>
            <person name="Simon A."/>
            <person name="Yun M.H."/>
        </authorList>
    </citation>
    <scope>NUCLEOTIDE SEQUENCE</scope>
    <source>
        <strain evidence="2">20211129_DDA</strain>
        <tissue evidence="2">Liver</tissue>
    </source>
</reference>
<feature type="compositionally biased region" description="Basic and acidic residues" evidence="1">
    <location>
        <begin position="165"/>
        <end position="174"/>
    </location>
</feature>
<evidence type="ECO:0000313" key="2">
    <source>
        <dbReference type="EMBL" id="KAJ1144111.1"/>
    </source>
</evidence>
<organism evidence="2 3">
    <name type="scientific">Pleurodeles waltl</name>
    <name type="common">Iberian ribbed newt</name>
    <dbReference type="NCBI Taxonomy" id="8319"/>
    <lineage>
        <taxon>Eukaryota</taxon>
        <taxon>Metazoa</taxon>
        <taxon>Chordata</taxon>
        <taxon>Craniata</taxon>
        <taxon>Vertebrata</taxon>
        <taxon>Euteleostomi</taxon>
        <taxon>Amphibia</taxon>
        <taxon>Batrachia</taxon>
        <taxon>Caudata</taxon>
        <taxon>Salamandroidea</taxon>
        <taxon>Salamandridae</taxon>
        <taxon>Pleurodelinae</taxon>
        <taxon>Pleurodeles</taxon>
    </lineage>
</organism>
<keyword evidence="3" id="KW-1185">Reference proteome</keyword>
<dbReference type="AlphaFoldDB" id="A0AAV7QUC4"/>
<feature type="compositionally biased region" description="Pro residues" evidence="1">
    <location>
        <begin position="48"/>
        <end position="63"/>
    </location>
</feature>
<dbReference type="EMBL" id="JANPWB010000010">
    <property type="protein sequence ID" value="KAJ1144111.1"/>
    <property type="molecule type" value="Genomic_DNA"/>
</dbReference>